<protein>
    <submittedName>
        <fullName evidence="5">Methyltransferase NSUN7</fullName>
    </submittedName>
</protein>
<dbReference type="Pfam" id="PF01189">
    <property type="entry name" value="Methyltr_RsmB-F"/>
    <property type="match status" value="1"/>
</dbReference>
<feature type="region of interest" description="Disordered" evidence="1">
    <location>
        <begin position="1"/>
        <end position="69"/>
    </location>
</feature>
<feature type="domain" description="SAM-dependent methyltransferase RsmB-F/NOP2-type catalytic core" evidence="2">
    <location>
        <begin position="375"/>
        <end position="509"/>
    </location>
</feature>
<dbReference type="InParanoid" id="A0A6J2WIM7"/>
<dbReference type="Pfam" id="PF21148">
    <property type="entry name" value="NSUN5_fdxn-like"/>
    <property type="match status" value="1"/>
</dbReference>
<evidence type="ECO:0000259" key="2">
    <source>
        <dbReference type="Pfam" id="PF01189"/>
    </source>
</evidence>
<feature type="compositionally biased region" description="Polar residues" evidence="1">
    <location>
        <begin position="26"/>
        <end position="36"/>
    </location>
</feature>
<accession>A0A6J2WIM7</accession>
<dbReference type="PANTHER" id="PTHR14663:SF2">
    <property type="entry name" value="METHYLTRANSFERASE NSUN7-RELATED"/>
    <property type="match status" value="1"/>
</dbReference>
<dbReference type="AlphaFoldDB" id="A0A6J2WIM7"/>
<dbReference type="InterPro" id="IPR049560">
    <property type="entry name" value="MeTrfase_RsmB-F_NOP2_cat"/>
</dbReference>
<dbReference type="RefSeq" id="XP_030644178.1">
    <property type="nucleotide sequence ID" value="XM_030788318.1"/>
</dbReference>
<name>A0A6J2WIM7_CHACN</name>
<reference evidence="4" key="1">
    <citation type="submission" date="2024-06" db="UniProtKB">
        <authorList>
            <consortium name="RefSeq"/>
        </authorList>
    </citation>
    <scope>NUCLEOTIDE SEQUENCE [LARGE SCALE GENOMIC DNA]</scope>
</reference>
<feature type="domain" description="NOL1/NOP2/NSUN 5/7 ferredoxin-like" evidence="3">
    <location>
        <begin position="244"/>
        <end position="293"/>
    </location>
</feature>
<keyword evidence="4" id="KW-1185">Reference proteome</keyword>
<dbReference type="GO" id="GO:0008168">
    <property type="term" value="F:methyltransferase activity"/>
    <property type="evidence" value="ECO:0007669"/>
    <property type="project" value="UniProtKB-KW"/>
</dbReference>
<dbReference type="Proteomes" id="UP000504632">
    <property type="component" value="Chromosome 11"/>
</dbReference>
<keyword evidence="5" id="KW-0808">Transferase</keyword>
<proteinExistence type="predicted"/>
<dbReference type="OrthoDB" id="6817893at2759"/>
<feature type="region of interest" description="Disordered" evidence="1">
    <location>
        <begin position="563"/>
        <end position="679"/>
    </location>
</feature>
<keyword evidence="5" id="KW-0489">Methyltransferase</keyword>
<organism evidence="4 5">
    <name type="scientific">Chanos chanos</name>
    <name type="common">Milkfish</name>
    <name type="synonym">Mugil chanos</name>
    <dbReference type="NCBI Taxonomy" id="29144"/>
    <lineage>
        <taxon>Eukaryota</taxon>
        <taxon>Metazoa</taxon>
        <taxon>Chordata</taxon>
        <taxon>Craniata</taxon>
        <taxon>Vertebrata</taxon>
        <taxon>Euteleostomi</taxon>
        <taxon>Actinopterygii</taxon>
        <taxon>Neopterygii</taxon>
        <taxon>Teleostei</taxon>
        <taxon>Ostariophysi</taxon>
        <taxon>Gonorynchiformes</taxon>
        <taxon>Chanidae</taxon>
        <taxon>Chanos</taxon>
    </lineage>
</organism>
<dbReference type="GeneID" id="115824214"/>
<feature type="compositionally biased region" description="Basic residues" evidence="1">
    <location>
        <begin position="571"/>
        <end position="580"/>
    </location>
</feature>
<dbReference type="InterPro" id="IPR049561">
    <property type="entry name" value="NSUN5_7_fdxn-like"/>
</dbReference>
<evidence type="ECO:0000313" key="5">
    <source>
        <dbReference type="RefSeq" id="XP_030644178.1"/>
    </source>
</evidence>
<dbReference type="SUPFAM" id="SSF53335">
    <property type="entry name" value="S-adenosyl-L-methionine-dependent methyltransferases"/>
    <property type="match status" value="1"/>
</dbReference>
<dbReference type="InterPro" id="IPR029063">
    <property type="entry name" value="SAM-dependent_MTases_sf"/>
</dbReference>
<feature type="compositionally biased region" description="Pro residues" evidence="1">
    <location>
        <begin position="594"/>
        <end position="618"/>
    </location>
</feature>
<dbReference type="Gene3D" id="3.30.70.1170">
    <property type="entry name" value="Sun protein, domain 3"/>
    <property type="match status" value="1"/>
</dbReference>
<gene>
    <name evidence="5" type="primary">LOC115824214</name>
</gene>
<evidence type="ECO:0000256" key="1">
    <source>
        <dbReference type="SAM" id="MobiDB-lite"/>
    </source>
</evidence>
<feature type="compositionally biased region" description="Basic residues" evidence="1">
    <location>
        <begin position="639"/>
        <end position="655"/>
    </location>
</feature>
<evidence type="ECO:0000259" key="3">
    <source>
        <dbReference type="Pfam" id="PF21148"/>
    </source>
</evidence>
<sequence length="708" mass="78238">MVKSDVRPHVAAMPNITGLTLDDQRISPSEGTSPSLSPREDCSSSGPHGTSDAHPEGRTAATRKKTPPGFPDQVYLHAASIFQQAYVENPACRTVVRYGPRTAGSMDLPAGDPAEARDKRAERQAHELAFNSLMYQELLEDIMTDSCFYPSQQTPEDLMALVVVMLYDLMDRKFLLREPIAVEGEETIEEVREVESSLCRFRTKLAASLARSRIKRGIHSIVHMLPESVRQRQERTHTLQVYGWINTLMTSLEEVCVALQAEGFSEVKSHTHLEKNEFSRDTHCSDLLVFHTHAKPQLCETTPVKENKLIIQDKSFSLAACALRPLLATDCAVLMVGFFSPLTVARVAVQAAACAARVYICGVLTGPAHREELLTVLSDIGCKNVQLLTGDFGDLNEWDSRAQKVRTILLFPQNSATAVCNPVEHVLSENGDREVLKDLTRGFISDSKLASLVTKQMQDLSHALSFPKAYAVVYCTCSVRAEENEELVKRALENADKRPKLVPFRLVSPGLNEANEGFFRLEASDLTNGCFLCVLAREPDPATKETAQDILARAVAKGLLTGLAPPEPIQTRKKSRRRGAAKTSIPVHLSESPATPPKAPTTPLPPHSPSPTPSPPCSPSELSDSANSILSSNQQPSHQRNKRKKRVRRHSRKARQPASNPRAARRARPKPRDPVKLPPNGVMWCNFLDYSFYDDSDLSCMLELSHAV</sequence>
<feature type="compositionally biased region" description="Polar residues" evidence="1">
    <location>
        <begin position="626"/>
        <end position="638"/>
    </location>
</feature>
<reference evidence="5" key="2">
    <citation type="submission" date="2025-08" db="UniProtKB">
        <authorList>
            <consortium name="RefSeq"/>
        </authorList>
    </citation>
    <scope>IDENTIFICATION</scope>
</reference>
<evidence type="ECO:0000313" key="4">
    <source>
        <dbReference type="Proteomes" id="UP000504632"/>
    </source>
</evidence>
<dbReference type="Gene3D" id="3.40.50.150">
    <property type="entry name" value="Vaccinia Virus protein VP39"/>
    <property type="match status" value="1"/>
</dbReference>
<dbReference type="GO" id="GO:0032259">
    <property type="term" value="P:methylation"/>
    <property type="evidence" value="ECO:0007669"/>
    <property type="project" value="UniProtKB-KW"/>
</dbReference>
<dbReference type="PANTHER" id="PTHR14663">
    <property type="entry name" value="METHYLTRANSFERASE NSUN7-RELATED"/>
    <property type="match status" value="1"/>
</dbReference>
<dbReference type="InterPro" id="IPR042620">
    <property type="entry name" value="NSUN7"/>
</dbReference>